<gene>
    <name evidence="2" type="ORF">PXEA_LOCUS26259</name>
</gene>
<evidence type="ECO:0000256" key="1">
    <source>
        <dbReference type="SAM" id="MobiDB-lite"/>
    </source>
</evidence>
<keyword evidence="3" id="KW-1185">Reference proteome</keyword>
<proteinExistence type="predicted"/>
<sequence length="97" mass="10085">MIYTLSQSPTASPAPAPPPLDQIRSDPTRLVQQVSRVVSICPSASNLPLCRSVFLASAAGSASLRQASFCVSVASATALPSRIAFRQPAKPTNTSTD</sequence>
<dbReference type="AlphaFoldDB" id="A0A3S5CME2"/>
<name>A0A3S5CME2_9PLAT</name>
<accession>A0A3S5CME2</accession>
<reference evidence="2" key="1">
    <citation type="submission" date="2018-11" db="EMBL/GenBank/DDBJ databases">
        <authorList>
            <consortium name="Pathogen Informatics"/>
        </authorList>
    </citation>
    <scope>NUCLEOTIDE SEQUENCE</scope>
</reference>
<evidence type="ECO:0000313" key="2">
    <source>
        <dbReference type="EMBL" id="VEL32819.1"/>
    </source>
</evidence>
<organism evidence="2 3">
    <name type="scientific">Protopolystoma xenopodis</name>
    <dbReference type="NCBI Taxonomy" id="117903"/>
    <lineage>
        <taxon>Eukaryota</taxon>
        <taxon>Metazoa</taxon>
        <taxon>Spiralia</taxon>
        <taxon>Lophotrochozoa</taxon>
        <taxon>Platyhelminthes</taxon>
        <taxon>Monogenea</taxon>
        <taxon>Polyopisthocotylea</taxon>
        <taxon>Polystomatidea</taxon>
        <taxon>Polystomatidae</taxon>
        <taxon>Protopolystoma</taxon>
    </lineage>
</organism>
<dbReference type="EMBL" id="CAAALY010244712">
    <property type="protein sequence ID" value="VEL32819.1"/>
    <property type="molecule type" value="Genomic_DNA"/>
</dbReference>
<protein>
    <submittedName>
        <fullName evidence="2">Uncharacterized protein</fullName>
    </submittedName>
</protein>
<comment type="caution">
    <text evidence="2">The sequence shown here is derived from an EMBL/GenBank/DDBJ whole genome shotgun (WGS) entry which is preliminary data.</text>
</comment>
<feature type="compositionally biased region" description="Low complexity" evidence="1">
    <location>
        <begin position="1"/>
        <end position="11"/>
    </location>
</feature>
<dbReference type="Proteomes" id="UP000784294">
    <property type="component" value="Unassembled WGS sequence"/>
</dbReference>
<feature type="region of interest" description="Disordered" evidence="1">
    <location>
        <begin position="1"/>
        <end position="24"/>
    </location>
</feature>
<evidence type="ECO:0000313" key="3">
    <source>
        <dbReference type="Proteomes" id="UP000784294"/>
    </source>
</evidence>